<dbReference type="GO" id="GO:0006351">
    <property type="term" value="P:DNA-templated transcription"/>
    <property type="evidence" value="ECO:0007669"/>
    <property type="project" value="InterPro"/>
</dbReference>
<feature type="compositionally biased region" description="Polar residues" evidence="1">
    <location>
        <begin position="366"/>
        <end position="380"/>
    </location>
</feature>
<evidence type="ECO:0000313" key="4">
    <source>
        <dbReference type="EMBL" id="KEH27433.1"/>
    </source>
</evidence>
<proteinExistence type="predicted"/>
<dbReference type="PANTHER" id="PTHR46871:SF1">
    <property type="entry name" value="BROMO-ADJACENT HOMOLOGY (BAH) DOMAIN-CONTAINING PROTEIN"/>
    <property type="match status" value="1"/>
</dbReference>
<protein>
    <submittedName>
        <fullName evidence="4">Bromo-adjacent-like (BAH) domain protein</fullName>
    </submittedName>
</protein>
<feature type="domain" description="BAH" evidence="2">
    <location>
        <begin position="98"/>
        <end position="217"/>
    </location>
</feature>
<dbReference type="PANTHER" id="PTHR46871">
    <property type="entry name" value="BROMO-ADJACENT HOMOLOGY (BAH) DOMAIN-CONTAINING PROTEIN"/>
    <property type="match status" value="1"/>
</dbReference>
<dbReference type="GO" id="GO:0003682">
    <property type="term" value="F:chromatin binding"/>
    <property type="evidence" value="ECO:0007669"/>
    <property type="project" value="InterPro"/>
</dbReference>
<keyword evidence="6" id="KW-1185">Reference proteome</keyword>
<dbReference type="InterPro" id="IPR036575">
    <property type="entry name" value="TFIIS_cen_dom_sf"/>
</dbReference>
<dbReference type="EnsemblPlants" id="KEH27433">
    <property type="protein sequence ID" value="KEH27433"/>
    <property type="gene ID" value="MTR_5g010190"/>
</dbReference>
<feature type="region of interest" description="Disordered" evidence="1">
    <location>
        <begin position="339"/>
        <end position="380"/>
    </location>
</feature>
<sequence>MVNRRFTQVATSDDEEDEAPPPPQHSKLRKRKKMKLIDEEDDEESNDNSNNDSDAKEEEKKDSPQTPEDAKPIGEPLRVSGKGRGRKRHYESFEFDGNQYSLEDPVMLVPEDKEQKPYVAIIKDIIQYFSGSIMVAGQWFYRPEEAEKKGGGSWKSCDTRELFYSFHRDEVPAESVMHKCVVHFVPLNKQFPKRKQHPGFIVQRVYDTLERKLWKLTDKDYEDVNQQEIDELVQKTIKRIGDLLDIEPEEAPPAVQEDMTKNKRSLRRKSISPIDVSREEEGVSKSDQHSKPETPGSCVNNDSEHHRILVNFNALTGNIHRDKWLERLLQHIQYMCNSDDSTEKEKGSGNAESDEIKNKSNDRTSEIANDSQNKGQKSSESFVWPDAAVSAIVALEKASHEAFSTDFQKYNQKLRQLDFNLKNNALLARRLLNGELKPSKILNMTPIELKQGMHALHKATIN</sequence>
<dbReference type="PROSITE" id="PS51038">
    <property type="entry name" value="BAH"/>
    <property type="match status" value="1"/>
</dbReference>
<dbReference type="Pfam" id="PF01426">
    <property type="entry name" value="BAH"/>
    <property type="match status" value="1"/>
</dbReference>
<dbReference type="Gene3D" id="2.30.30.490">
    <property type="match status" value="1"/>
</dbReference>
<feature type="compositionally biased region" description="Basic and acidic residues" evidence="1">
    <location>
        <begin position="53"/>
        <end position="72"/>
    </location>
</feature>
<dbReference type="InterPro" id="IPR001025">
    <property type="entry name" value="BAH_dom"/>
</dbReference>
<accession>A0A072UEC8</accession>
<dbReference type="SMART" id="SM00510">
    <property type="entry name" value="TFS2M"/>
    <property type="match status" value="1"/>
</dbReference>
<reference evidence="4 6" key="1">
    <citation type="journal article" date="2011" name="Nature">
        <title>The Medicago genome provides insight into the evolution of rhizobial symbioses.</title>
        <authorList>
            <person name="Young N.D."/>
            <person name="Debelle F."/>
            <person name="Oldroyd G.E."/>
            <person name="Geurts R."/>
            <person name="Cannon S.B."/>
            <person name="Udvardi M.K."/>
            <person name="Benedito V.A."/>
            <person name="Mayer K.F."/>
            <person name="Gouzy J."/>
            <person name="Schoof H."/>
            <person name="Van de Peer Y."/>
            <person name="Proost S."/>
            <person name="Cook D.R."/>
            <person name="Meyers B.C."/>
            <person name="Spannagl M."/>
            <person name="Cheung F."/>
            <person name="De Mita S."/>
            <person name="Krishnakumar V."/>
            <person name="Gundlach H."/>
            <person name="Zhou S."/>
            <person name="Mudge J."/>
            <person name="Bharti A.K."/>
            <person name="Murray J.D."/>
            <person name="Naoumkina M.A."/>
            <person name="Rosen B."/>
            <person name="Silverstein K.A."/>
            <person name="Tang H."/>
            <person name="Rombauts S."/>
            <person name="Zhao P.X."/>
            <person name="Zhou P."/>
            <person name="Barbe V."/>
            <person name="Bardou P."/>
            <person name="Bechner M."/>
            <person name="Bellec A."/>
            <person name="Berger A."/>
            <person name="Berges H."/>
            <person name="Bidwell S."/>
            <person name="Bisseling T."/>
            <person name="Choisne N."/>
            <person name="Couloux A."/>
            <person name="Denny R."/>
            <person name="Deshpande S."/>
            <person name="Dai X."/>
            <person name="Doyle J.J."/>
            <person name="Dudez A.M."/>
            <person name="Farmer A.D."/>
            <person name="Fouteau S."/>
            <person name="Franken C."/>
            <person name="Gibelin C."/>
            <person name="Gish J."/>
            <person name="Goldstein S."/>
            <person name="Gonzalez A.J."/>
            <person name="Green P.J."/>
            <person name="Hallab A."/>
            <person name="Hartog M."/>
            <person name="Hua A."/>
            <person name="Humphray S.J."/>
            <person name="Jeong D.H."/>
            <person name="Jing Y."/>
            <person name="Jocker A."/>
            <person name="Kenton S.M."/>
            <person name="Kim D.J."/>
            <person name="Klee K."/>
            <person name="Lai H."/>
            <person name="Lang C."/>
            <person name="Lin S."/>
            <person name="Macmil S.L."/>
            <person name="Magdelenat G."/>
            <person name="Matthews L."/>
            <person name="McCorrison J."/>
            <person name="Monaghan E.L."/>
            <person name="Mun J.H."/>
            <person name="Najar F.Z."/>
            <person name="Nicholson C."/>
            <person name="Noirot C."/>
            <person name="O'Bleness M."/>
            <person name="Paule C.R."/>
            <person name="Poulain J."/>
            <person name="Prion F."/>
            <person name="Qin B."/>
            <person name="Qu C."/>
            <person name="Retzel E.F."/>
            <person name="Riddle C."/>
            <person name="Sallet E."/>
            <person name="Samain S."/>
            <person name="Samson N."/>
            <person name="Sanders I."/>
            <person name="Saurat O."/>
            <person name="Scarpelli C."/>
            <person name="Schiex T."/>
            <person name="Segurens B."/>
            <person name="Severin A.J."/>
            <person name="Sherrier D.J."/>
            <person name="Shi R."/>
            <person name="Sims S."/>
            <person name="Singer S.R."/>
            <person name="Sinharoy S."/>
            <person name="Sterck L."/>
            <person name="Viollet A."/>
            <person name="Wang B.B."/>
            <person name="Wang K."/>
            <person name="Wang M."/>
            <person name="Wang X."/>
            <person name="Warfsmann J."/>
            <person name="Weissenbach J."/>
            <person name="White D.D."/>
            <person name="White J.D."/>
            <person name="Wiley G.B."/>
            <person name="Wincker P."/>
            <person name="Xing Y."/>
            <person name="Yang L."/>
            <person name="Yao Z."/>
            <person name="Ying F."/>
            <person name="Zhai J."/>
            <person name="Zhou L."/>
            <person name="Zuber A."/>
            <person name="Denarie J."/>
            <person name="Dixon R.A."/>
            <person name="May G.D."/>
            <person name="Schwartz D.C."/>
            <person name="Rogers J."/>
            <person name="Quetier F."/>
            <person name="Town C.D."/>
            <person name="Roe B.A."/>
        </authorList>
    </citation>
    <scope>NUCLEOTIDE SEQUENCE [LARGE SCALE GENOMIC DNA]</scope>
    <source>
        <strain evidence="4">A17</strain>
        <strain evidence="5 6">cv. Jemalong A17</strain>
    </source>
</reference>
<evidence type="ECO:0000259" key="2">
    <source>
        <dbReference type="PROSITE" id="PS51038"/>
    </source>
</evidence>
<evidence type="ECO:0000259" key="3">
    <source>
        <dbReference type="PROSITE" id="PS51321"/>
    </source>
</evidence>
<dbReference type="PROSITE" id="PS51321">
    <property type="entry name" value="TFIIS_CENTRAL"/>
    <property type="match status" value="1"/>
</dbReference>
<dbReference type="SUPFAM" id="SSF46942">
    <property type="entry name" value="Elongation factor TFIIS domain 2"/>
    <property type="match status" value="1"/>
</dbReference>
<dbReference type="CDD" id="cd04713">
    <property type="entry name" value="BAH_plant_3"/>
    <property type="match status" value="1"/>
</dbReference>
<dbReference type="HOGENOM" id="CLU_026265_1_0_1"/>
<dbReference type="EMBL" id="CM001221">
    <property type="protein sequence ID" value="KEH27433.1"/>
    <property type="molecule type" value="Genomic_DNA"/>
</dbReference>
<reference evidence="4 6" key="2">
    <citation type="journal article" date="2014" name="BMC Genomics">
        <title>An improved genome release (version Mt4.0) for the model legume Medicago truncatula.</title>
        <authorList>
            <person name="Tang H."/>
            <person name="Krishnakumar V."/>
            <person name="Bidwell S."/>
            <person name="Rosen B."/>
            <person name="Chan A."/>
            <person name="Zhou S."/>
            <person name="Gentzbittel L."/>
            <person name="Childs K.L."/>
            <person name="Yandell M."/>
            <person name="Gundlach H."/>
            <person name="Mayer K.F."/>
            <person name="Schwartz D.C."/>
            <person name="Town C.D."/>
        </authorList>
    </citation>
    <scope>GENOME REANNOTATION</scope>
    <source>
        <strain evidence="4">A17</strain>
        <strain evidence="5 6">cv. Jemalong A17</strain>
    </source>
</reference>
<dbReference type="OrthoDB" id="1922186at2759"/>
<evidence type="ECO:0000313" key="6">
    <source>
        <dbReference type="Proteomes" id="UP000002051"/>
    </source>
</evidence>
<feature type="region of interest" description="Disordered" evidence="1">
    <location>
        <begin position="248"/>
        <end position="302"/>
    </location>
</feature>
<dbReference type="InterPro" id="IPR043151">
    <property type="entry name" value="BAH_sf"/>
</dbReference>
<gene>
    <name evidence="5" type="primary">11442620</name>
    <name evidence="4" type="ordered locus">MTR_5g010190</name>
</gene>
<dbReference type="Gene3D" id="1.10.472.30">
    <property type="entry name" value="Transcription elongation factor S-II, central domain"/>
    <property type="match status" value="1"/>
</dbReference>
<dbReference type="InterPro" id="IPR003618">
    <property type="entry name" value="TFIIS_cen_dom"/>
</dbReference>
<evidence type="ECO:0000313" key="5">
    <source>
        <dbReference type="EnsemblPlants" id="KEH27433"/>
    </source>
</evidence>
<feature type="region of interest" description="Disordered" evidence="1">
    <location>
        <begin position="1"/>
        <end position="86"/>
    </location>
</feature>
<feature type="compositionally biased region" description="Basic and acidic residues" evidence="1">
    <location>
        <begin position="276"/>
        <end position="292"/>
    </location>
</feature>
<name>A0A072UEC8_MEDTR</name>
<feature type="compositionally biased region" description="Basic and acidic residues" evidence="1">
    <location>
        <begin position="354"/>
        <end position="365"/>
    </location>
</feature>
<dbReference type="Pfam" id="PF07500">
    <property type="entry name" value="TFIIS_M"/>
    <property type="match status" value="1"/>
</dbReference>
<dbReference type="AlphaFoldDB" id="A0A072UEC8"/>
<reference evidence="5" key="3">
    <citation type="submission" date="2015-04" db="UniProtKB">
        <authorList>
            <consortium name="EnsemblPlants"/>
        </authorList>
    </citation>
    <scope>IDENTIFICATION</scope>
    <source>
        <strain evidence="5">cv. Jemalong A17</strain>
    </source>
</reference>
<dbReference type="Proteomes" id="UP000002051">
    <property type="component" value="Chromosome 5"/>
</dbReference>
<organism evidence="4 6">
    <name type="scientific">Medicago truncatula</name>
    <name type="common">Barrel medic</name>
    <name type="synonym">Medicago tribuloides</name>
    <dbReference type="NCBI Taxonomy" id="3880"/>
    <lineage>
        <taxon>Eukaryota</taxon>
        <taxon>Viridiplantae</taxon>
        <taxon>Streptophyta</taxon>
        <taxon>Embryophyta</taxon>
        <taxon>Tracheophyta</taxon>
        <taxon>Spermatophyta</taxon>
        <taxon>Magnoliopsida</taxon>
        <taxon>eudicotyledons</taxon>
        <taxon>Gunneridae</taxon>
        <taxon>Pentapetalae</taxon>
        <taxon>rosids</taxon>
        <taxon>fabids</taxon>
        <taxon>Fabales</taxon>
        <taxon>Fabaceae</taxon>
        <taxon>Papilionoideae</taxon>
        <taxon>50 kb inversion clade</taxon>
        <taxon>NPAAA clade</taxon>
        <taxon>Hologalegina</taxon>
        <taxon>IRL clade</taxon>
        <taxon>Trifolieae</taxon>
        <taxon>Medicago</taxon>
    </lineage>
</organism>
<dbReference type="ExpressionAtlas" id="A0A072UEC8">
    <property type="expression patterns" value="differential"/>
</dbReference>
<evidence type="ECO:0000256" key="1">
    <source>
        <dbReference type="SAM" id="MobiDB-lite"/>
    </source>
</evidence>
<dbReference type="SMART" id="SM00439">
    <property type="entry name" value="BAH"/>
    <property type="match status" value="1"/>
</dbReference>
<feature type="domain" description="TFIIS central" evidence="3">
    <location>
        <begin position="320"/>
        <end position="462"/>
    </location>
</feature>
<feature type="compositionally biased region" description="Polar residues" evidence="1">
    <location>
        <begin position="1"/>
        <end position="11"/>
    </location>
</feature>